<dbReference type="EMBL" id="REGN01002971">
    <property type="protein sequence ID" value="RNA25143.1"/>
    <property type="molecule type" value="Genomic_DNA"/>
</dbReference>
<name>A0A3M7RNJ4_BRAPC</name>
<accession>A0A3M7RNJ4</accession>
<reference evidence="1 2" key="1">
    <citation type="journal article" date="2018" name="Sci. Rep.">
        <title>Genomic signatures of local adaptation to the degree of environmental predictability in rotifers.</title>
        <authorList>
            <person name="Franch-Gras L."/>
            <person name="Hahn C."/>
            <person name="Garcia-Roger E.M."/>
            <person name="Carmona M.J."/>
            <person name="Serra M."/>
            <person name="Gomez A."/>
        </authorList>
    </citation>
    <scope>NUCLEOTIDE SEQUENCE [LARGE SCALE GENOMIC DNA]</scope>
    <source>
        <strain evidence="1">HYR1</strain>
    </source>
</reference>
<gene>
    <name evidence="1" type="ORF">BpHYR1_047130</name>
</gene>
<evidence type="ECO:0000313" key="2">
    <source>
        <dbReference type="Proteomes" id="UP000276133"/>
    </source>
</evidence>
<dbReference type="Proteomes" id="UP000276133">
    <property type="component" value="Unassembled WGS sequence"/>
</dbReference>
<proteinExistence type="predicted"/>
<protein>
    <submittedName>
        <fullName evidence="1">Uncharacterized protein</fullName>
    </submittedName>
</protein>
<comment type="caution">
    <text evidence="1">The sequence shown here is derived from an EMBL/GenBank/DDBJ whole genome shotgun (WGS) entry which is preliminary data.</text>
</comment>
<keyword evidence="2" id="KW-1185">Reference proteome</keyword>
<sequence>MFSSVSILRNQLNERAEDEEALPKTREVLVVVYDDSVDANSVAVDISTITCGIELIKKKCKLLFNNDNEKQRMVALFDCGSTNSLICKEKLSLRLRTELNLFLAIGRDANRRGFKKFPVTIRGVNGCAMEDCVVARVNIRMGKWSGIQSFVISSGLNDKD</sequence>
<dbReference type="AlphaFoldDB" id="A0A3M7RNJ4"/>
<evidence type="ECO:0000313" key="1">
    <source>
        <dbReference type="EMBL" id="RNA25143.1"/>
    </source>
</evidence>
<organism evidence="1 2">
    <name type="scientific">Brachionus plicatilis</name>
    <name type="common">Marine rotifer</name>
    <name type="synonym">Brachionus muelleri</name>
    <dbReference type="NCBI Taxonomy" id="10195"/>
    <lineage>
        <taxon>Eukaryota</taxon>
        <taxon>Metazoa</taxon>
        <taxon>Spiralia</taxon>
        <taxon>Gnathifera</taxon>
        <taxon>Rotifera</taxon>
        <taxon>Eurotatoria</taxon>
        <taxon>Monogononta</taxon>
        <taxon>Pseudotrocha</taxon>
        <taxon>Ploima</taxon>
        <taxon>Brachionidae</taxon>
        <taxon>Brachionus</taxon>
    </lineage>
</organism>
<dbReference type="OrthoDB" id="10222582at2759"/>